<keyword evidence="3" id="KW-1185">Reference proteome</keyword>
<comment type="caution">
    <text evidence="2">The sequence shown here is derived from an EMBL/GenBank/DDBJ whole genome shotgun (WGS) entry which is preliminary data.</text>
</comment>
<name>A0ABS8GAS8_9ALTE</name>
<dbReference type="RefSeq" id="WP_229162026.1">
    <property type="nucleotide sequence ID" value="NZ_JAJEWP010000005.1"/>
</dbReference>
<evidence type="ECO:0000313" key="3">
    <source>
        <dbReference type="Proteomes" id="UP001520878"/>
    </source>
</evidence>
<evidence type="ECO:0008006" key="4">
    <source>
        <dbReference type="Google" id="ProtNLM"/>
    </source>
</evidence>
<feature type="transmembrane region" description="Helical" evidence="1">
    <location>
        <begin position="55"/>
        <end position="75"/>
    </location>
</feature>
<sequence>MTKQQFDAQLEAQLAELPKAQMPQRDLWPGIELALAREEQHDDARSSAGDNRRTVVWASLAASVAVVGLVGVLSLRSPAPQLDGMQLVNALSAQHEQQKNALLVKFQDQPALTQNWQQQLDELDSASEAIKAALDQDPDNMALLKMLQKVHQQQIDLIERVHSPKWQQI</sequence>
<evidence type="ECO:0000313" key="2">
    <source>
        <dbReference type="EMBL" id="MCC2617692.1"/>
    </source>
</evidence>
<protein>
    <recommendedName>
        <fullName evidence="4">Anti-sigma factor</fullName>
    </recommendedName>
</protein>
<evidence type="ECO:0000256" key="1">
    <source>
        <dbReference type="SAM" id="Phobius"/>
    </source>
</evidence>
<organism evidence="2 3">
    <name type="scientific">Fluctibacter halophilus</name>
    <dbReference type="NCBI Taxonomy" id="226011"/>
    <lineage>
        <taxon>Bacteria</taxon>
        <taxon>Pseudomonadati</taxon>
        <taxon>Pseudomonadota</taxon>
        <taxon>Gammaproteobacteria</taxon>
        <taxon>Alteromonadales</taxon>
        <taxon>Alteromonadaceae</taxon>
        <taxon>Fluctibacter</taxon>
    </lineage>
</organism>
<accession>A0ABS8GAS8</accession>
<keyword evidence="1" id="KW-0472">Membrane</keyword>
<dbReference type="Proteomes" id="UP001520878">
    <property type="component" value="Unassembled WGS sequence"/>
</dbReference>
<keyword evidence="1" id="KW-1133">Transmembrane helix</keyword>
<gene>
    <name evidence="2" type="ORF">LJ739_15680</name>
</gene>
<reference evidence="2 3" key="1">
    <citation type="submission" date="2021-10" db="EMBL/GenBank/DDBJ databases">
        <title>Draft genome of Aestuariibacter halophilus JC2043.</title>
        <authorList>
            <person name="Emsley S.A."/>
            <person name="Pfannmuller K.M."/>
            <person name="Ushijima B."/>
            <person name="Saw J.H."/>
            <person name="Videau P."/>
        </authorList>
    </citation>
    <scope>NUCLEOTIDE SEQUENCE [LARGE SCALE GENOMIC DNA]</scope>
    <source>
        <strain evidence="2 3">JC2043</strain>
    </source>
</reference>
<proteinExistence type="predicted"/>
<keyword evidence="1" id="KW-0812">Transmembrane</keyword>
<dbReference type="EMBL" id="JAJEWP010000005">
    <property type="protein sequence ID" value="MCC2617692.1"/>
    <property type="molecule type" value="Genomic_DNA"/>
</dbReference>